<keyword evidence="2" id="KW-0813">Transport</keyword>
<feature type="transmembrane region" description="Helical" evidence="7">
    <location>
        <begin position="53"/>
        <end position="76"/>
    </location>
</feature>
<comment type="caution">
    <text evidence="8">The sequence shown here is derived from an EMBL/GenBank/DDBJ whole genome shotgun (WGS) entry which is preliminary data.</text>
</comment>
<dbReference type="PANTHER" id="PTHR43823">
    <property type="entry name" value="SPORULATION PROTEIN YKVU"/>
    <property type="match status" value="1"/>
</dbReference>
<feature type="transmembrane region" description="Helical" evidence="7">
    <location>
        <begin position="318"/>
        <end position="342"/>
    </location>
</feature>
<protein>
    <submittedName>
        <fullName evidence="8">Polysaccharide biosynthesis C-terminal domain-containing protein</fullName>
    </submittedName>
</protein>
<evidence type="ECO:0000313" key="8">
    <source>
        <dbReference type="EMBL" id="MCC5468173.1"/>
    </source>
</evidence>
<feature type="transmembrane region" description="Helical" evidence="7">
    <location>
        <begin position="88"/>
        <end position="114"/>
    </location>
</feature>
<feature type="transmembrane region" description="Helical" evidence="7">
    <location>
        <begin position="384"/>
        <end position="407"/>
    </location>
</feature>
<feature type="transmembrane region" description="Helical" evidence="7">
    <location>
        <begin position="21"/>
        <end position="41"/>
    </location>
</feature>
<feature type="transmembrane region" description="Helical" evidence="7">
    <location>
        <begin position="163"/>
        <end position="183"/>
    </location>
</feature>
<dbReference type="InterPro" id="IPR002528">
    <property type="entry name" value="MATE_fam"/>
</dbReference>
<feature type="transmembrane region" description="Helical" evidence="7">
    <location>
        <begin position="134"/>
        <end position="151"/>
    </location>
</feature>
<evidence type="ECO:0000256" key="5">
    <source>
        <dbReference type="ARBA" id="ARBA00022989"/>
    </source>
</evidence>
<dbReference type="EMBL" id="JAJHJB010000051">
    <property type="protein sequence ID" value="MCC5468173.1"/>
    <property type="molecule type" value="Genomic_DNA"/>
</dbReference>
<feature type="transmembrane region" description="Helical" evidence="7">
    <location>
        <begin position="354"/>
        <end position="377"/>
    </location>
</feature>
<comment type="subcellular location">
    <subcellularLocation>
        <location evidence="1">Cell membrane</location>
        <topology evidence="1">Multi-pass membrane protein</topology>
    </subcellularLocation>
</comment>
<evidence type="ECO:0000256" key="4">
    <source>
        <dbReference type="ARBA" id="ARBA00022692"/>
    </source>
</evidence>
<gene>
    <name evidence="8" type="ORF">LMF89_22815</name>
</gene>
<evidence type="ECO:0000313" key="9">
    <source>
        <dbReference type="Proteomes" id="UP001165492"/>
    </source>
</evidence>
<keyword evidence="5 7" id="KW-1133">Transmembrane helix</keyword>
<keyword evidence="9" id="KW-1185">Reference proteome</keyword>
<evidence type="ECO:0000256" key="7">
    <source>
        <dbReference type="SAM" id="Phobius"/>
    </source>
</evidence>
<dbReference type="PIRSF" id="PIRSF006603">
    <property type="entry name" value="DinF"/>
    <property type="match status" value="1"/>
</dbReference>
<proteinExistence type="predicted"/>
<organism evidence="8 9">
    <name type="scientific">Pelosinus baikalensis</name>
    <dbReference type="NCBI Taxonomy" id="2892015"/>
    <lineage>
        <taxon>Bacteria</taxon>
        <taxon>Bacillati</taxon>
        <taxon>Bacillota</taxon>
        <taxon>Negativicutes</taxon>
        <taxon>Selenomonadales</taxon>
        <taxon>Sporomusaceae</taxon>
        <taxon>Pelosinus</taxon>
    </lineage>
</organism>
<keyword evidence="6 7" id="KW-0472">Membrane</keyword>
<evidence type="ECO:0000256" key="3">
    <source>
        <dbReference type="ARBA" id="ARBA00022475"/>
    </source>
</evidence>
<name>A0ABS8I0Q0_9FIRM</name>
<dbReference type="RefSeq" id="WP_229537057.1">
    <property type="nucleotide sequence ID" value="NZ_JAJHJB010000051.1"/>
</dbReference>
<feature type="transmembrane region" description="Helical" evidence="7">
    <location>
        <begin position="413"/>
        <end position="432"/>
    </location>
</feature>
<feature type="transmembrane region" description="Helical" evidence="7">
    <location>
        <begin position="195"/>
        <end position="213"/>
    </location>
</feature>
<sequence length="441" mass="48993">MSEIFQEKNIIKTFLNYSIPCIIGMFLTSFIIIVDGIFIGWKVGENGLAAINLTLPVFYILMAVTITIGVGGVTLATQSLGAKENHRANYYFSFSLMAIFVVNTIIVVMIAVFLDEVVMLLNAKDFMYQYVKSFLSVVVYFYIFMMMNMAFSMFIRAEAKPQLSLLFGLAGNIFNFILDYVFIMKMDWGMKGAAFASGIAVLLPFLFGIGYFLTKRSVFRFNKFTVTLLDFKNILMIGSAEFISQISISITTFIFNLVLLERFGVNGVAAFTIIGYVLFIQNMILTGIAIGIHPVISYNFGAKNIGMIFKLLETALKAVFLVGVLVFMVSFVASESIISIFSKGNAELLHIGGIGLKFFSVAFLLNGYNMIALVFFTSIGETKVAALVSSLRSLILLVIFLLVLPYILGDIGIWLTTPLTEAVTLVIAYFLVTRTKEKLTH</sequence>
<dbReference type="InterPro" id="IPR051327">
    <property type="entry name" value="MATE_MepA_subfamily"/>
</dbReference>
<keyword evidence="4 7" id="KW-0812">Transmembrane</keyword>
<feature type="transmembrane region" description="Helical" evidence="7">
    <location>
        <begin position="271"/>
        <end position="297"/>
    </location>
</feature>
<accession>A0ABS8I0Q0</accession>
<evidence type="ECO:0000256" key="1">
    <source>
        <dbReference type="ARBA" id="ARBA00004651"/>
    </source>
</evidence>
<feature type="transmembrane region" description="Helical" evidence="7">
    <location>
        <begin position="234"/>
        <end position="259"/>
    </location>
</feature>
<dbReference type="PANTHER" id="PTHR43823:SF3">
    <property type="entry name" value="MULTIDRUG EXPORT PROTEIN MEPA"/>
    <property type="match status" value="1"/>
</dbReference>
<dbReference type="InterPro" id="IPR048279">
    <property type="entry name" value="MdtK-like"/>
</dbReference>
<evidence type="ECO:0000256" key="6">
    <source>
        <dbReference type="ARBA" id="ARBA00023136"/>
    </source>
</evidence>
<dbReference type="Pfam" id="PF01554">
    <property type="entry name" value="MatE"/>
    <property type="match status" value="2"/>
</dbReference>
<dbReference type="Proteomes" id="UP001165492">
    <property type="component" value="Unassembled WGS sequence"/>
</dbReference>
<evidence type="ECO:0000256" key="2">
    <source>
        <dbReference type="ARBA" id="ARBA00022448"/>
    </source>
</evidence>
<keyword evidence="3" id="KW-1003">Cell membrane</keyword>
<reference evidence="8" key="1">
    <citation type="submission" date="2021-11" db="EMBL/GenBank/DDBJ databases">
        <title>Description of a new species Pelosinus isolated from the bottom sediments of Lake Baikal.</title>
        <authorList>
            <person name="Zakharyuk A."/>
        </authorList>
    </citation>
    <scope>NUCLEOTIDE SEQUENCE</scope>
    <source>
        <strain evidence="8">Bkl1</strain>
    </source>
</reference>